<dbReference type="InterPro" id="IPR013538">
    <property type="entry name" value="ASHA1/2-like_C"/>
</dbReference>
<evidence type="ECO:0000259" key="2">
    <source>
        <dbReference type="Pfam" id="PF08327"/>
    </source>
</evidence>
<gene>
    <name evidence="3" type="ORF">ABXZ32_07295</name>
</gene>
<dbReference type="InterPro" id="IPR023393">
    <property type="entry name" value="START-like_dom_sf"/>
</dbReference>
<dbReference type="Gene3D" id="3.30.530.20">
    <property type="match status" value="1"/>
</dbReference>
<evidence type="ECO:0000313" key="3">
    <source>
        <dbReference type="EMBL" id="MET7029194.1"/>
    </source>
</evidence>
<evidence type="ECO:0000256" key="1">
    <source>
        <dbReference type="ARBA" id="ARBA00006817"/>
    </source>
</evidence>
<protein>
    <submittedName>
        <fullName evidence="3">SRPBCC domain-containing protein</fullName>
    </submittedName>
</protein>
<sequence>MEFTLKTTLNAPAKDIFNTWISSEGHTKMTGGEAIASNKVGGSFTAWDGYIQGKNLVLEENKRIVQSWRTSQFEPHEEDSQIEVVLTEKGGNTELTLIHSKVPESGEHYIKGWDEHYFQPMKKYFTKN</sequence>
<name>A0ABV2TV87_9FLAO</name>
<feature type="domain" description="Activator of Hsp90 ATPase homologue 1/2-like C-terminal" evidence="2">
    <location>
        <begin position="10"/>
        <end position="125"/>
    </location>
</feature>
<dbReference type="RefSeq" id="WP_354618019.1">
    <property type="nucleotide sequence ID" value="NZ_JBEWYP010000003.1"/>
</dbReference>
<dbReference type="EMBL" id="JBEWYP010000003">
    <property type="protein sequence ID" value="MET7029194.1"/>
    <property type="molecule type" value="Genomic_DNA"/>
</dbReference>
<evidence type="ECO:0000313" key="4">
    <source>
        <dbReference type="Proteomes" id="UP001549773"/>
    </source>
</evidence>
<dbReference type="Proteomes" id="UP001549773">
    <property type="component" value="Unassembled WGS sequence"/>
</dbReference>
<comment type="caution">
    <text evidence="3">The sequence shown here is derived from an EMBL/GenBank/DDBJ whole genome shotgun (WGS) entry which is preliminary data.</text>
</comment>
<accession>A0ABV2TV87</accession>
<organism evidence="3 4">
    <name type="scientific">Sediminicola luteus</name>
    <dbReference type="NCBI Taxonomy" id="319238"/>
    <lineage>
        <taxon>Bacteria</taxon>
        <taxon>Pseudomonadati</taxon>
        <taxon>Bacteroidota</taxon>
        <taxon>Flavobacteriia</taxon>
        <taxon>Flavobacteriales</taxon>
        <taxon>Flavobacteriaceae</taxon>
        <taxon>Sediminicola</taxon>
    </lineage>
</organism>
<reference evidence="3 4" key="1">
    <citation type="submission" date="2024-07" db="EMBL/GenBank/DDBJ databases">
        <title>The genome sequence of type strain Sediminicola luteus GDMCC 1.2596T.</title>
        <authorList>
            <person name="Liu Y."/>
        </authorList>
    </citation>
    <scope>NUCLEOTIDE SEQUENCE [LARGE SCALE GENOMIC DNA]</scope>
    <source>
        <strain evidence="3 4">GDMCC 1.2596</strain>
    </source>
</reference>
<dbReference type="Pfam" id="PF08327">
    <property type="entry name" value="AHSA1"/>
    <property type="match status" value="1"/>
</dbReference>
<keyword evidence="4" id="KW-1185">Reference proteome</keyword>
<comment type="similarity">
    <text evidence="1">Belongs to the AHA1 family.</text>
</comment>
<proteinExistence type="inferred from homology"/>
<dbReference type="SUPFAM" id="SSF55961">
    <property type="entry name" value="Bet v1-like"/>
    <property type="match status" value="1"/>
</dbReference>